<proteinExistence type="predicted"/>
<dbReference type="EMBL" id="QEVW01000033">
    <property type="protein sequence ID" value="RAW09780.1"/>
    <property type="molecule type" value="Genomic_DNA"/>
</dbReference>
<comment type="caution">
    <text evidence="1">The sequence shown here is derived from an EMBL/GenBank/DDBJ whole genome shotgun (WGS) entry which is preliminary data.</text>
</comment>
<evidence type="ECO:0000313" key="1">
    <source>
        <dbReference type="EMBL" id="RAW09780.1"/>
    </source>
</evidence>
<organism evidence="1 2">
    <name type="scientific">Paenibacillus taichungensis</name>
    <dbReference type="NCBI Taxonomy" id="484184"/>
    <lineage>
        <taxon>Bacteria</taxon>
        <taxon>Bacillati</taxon>
        <taxon>Bacillota</taxon>
        <taxon>Bacilli</taxon>
        <taxon>Bacillales</taxon>
        <taxon>Paenibacillaceae</taxon>
        <taxon>Paenibacillus</taxon>
    </lineage>
</organism>
<protein>
    <submittedName>
        <fullName evidence="1">Uncharacterized protein</fullName>
    </submittedName>
</protein>
<dbReference type="Proteomes" id="UP000250642">
    <property type="component" value="Unassembled WGS sequence"/>
</dbReference>
<gene>
    <name evidence="1" type="ORF">DC345_30450</name>
</gene>
<sequence>MRLKAFVRKLHRKHKLITEFPPFKRVDKKFGDKSDRKNDSYPERLLRRTLNFFKDEYQLI</sequence>
<dbReference type="AlphaFoldDB" id="A0A329QBI9"/>
<evidence type="ECO:0000313" key="2">
    <source>
        <dbReference type="Proteomes" id="UP000250642"/>
    </source>
</evidence>
<accession>A0A329QBI9</accession>
<reference evidence="1 2" key="1">
    <citation type="submission" date="2018-04" db="EMBL/GenBank/DDBJ databases">
        <title>Paenibacillus taichungensis Genome sequencing and assembly.</title>
        <authorList>
            <person name="Xu J."/>
            <person name="Rensing C."/>
            <person name="Mazhar H.S."/>
        </authorList>
    </citation>
    <scope>NUCLEOTIDE SEQUENCE [LARGE SCALE GENOMIC DNA]</scope>
    <source>
        <strain evidence="1 2">NC1</strain>
    </source>
</reference>
<name>A0A329QBI9_9BACL</name>